<dbReference type="AlphaFoldDB" id="A0AAN6RHR8"/>
<dbReference type="Proteomes" id="UP001280581">
    <property type="component" value="Unassembled WGS sequence"/>
</dbReference>
<organism evidence="1 2">
    <name type="scientific">Pseudopithomyces chartarum</name>
    <dbReference type="NCBI Taxonomy" id="1892770"/>
    <lineage>
        <taxon>Eukaryota</taxon>
        <taxon>Fungi</taxon>
        <taxon>Dikarya</taxon>
        <taxon>Ascomycota</taxon>
        <taxon>Pezizomycotina</taxon>
        <taxon>Dothideomycetes</taxon>
        <taxon>Pleosporomycetidae</taxon>
        <taxon>Pleosporales</taxon>
        <taxon>Massarineae</taxon>
        <taxon>Didymosphaeriaceae</taxon>
        <taxon>Pseudopithomyces</taxon>
    </lineage>
</organism>
<name>A0AAN6RHR8_9PLEO</name>
<dbReference type="EMBL" id="WVTA01000009">
    <property type="protein sequence ID" value="KAK3207637.1"/>
    <property type="molecule type" value="Genomic_DNA"/>
</dbReference>
<keyword evidence="2" id="KW-1185">Reference proteome</keyword>
<proteinExistence type="predicted"/>
<comment type="caution">
    <text evidence="1">The sequence shown here is derived from an EMBL/GenBank/DDBJ whole genome shotgun (WGS) entry which is preliminary data.</text>
</comment>
<dbReference type="SUPFAM" id="SSF51197">
    <property type="entry name" value="Clavaminate synthase-like"/>
    <property type="match status" value="1"/>
</dbReference>
<evidence type="ECO:0000313" key="2">
    <source>
        <dbReference type="Proteomes" id="UP001280581"/>
    </source>
</evidence>
<dbReference type="Gene3D" id="2.60.120.620">
    <property type="entry name" value="q2cbj1_9rhob like domain"/>
    <property type="match status" value="1"/>
</dbReference>
<sequence length="242" mass="27034">MAETLYPLPDSQIEHFLEHGWIKLTGCFSREQAAELQKDLWTRLGMDPEDMGTWDTKNESGRVNMPIHKYFPVTDIAPKAWSAICQLLGGEHRVNDSASSWKDSFIVNLGTPSTHHHPVPPQSLSNWHVDGDFFVHYLDSPEQALLVIPLWTDIVPSGGGTIICPPGIPHIAQHLYAHPEGVSSRMTPRAQNPTFAPEGQDLSFYCDIARRMPDEAFVEVTGECECEFAKEGEGYYESAGWG</sequence>
<gene>
    <name evidence="1" type="ORF">GRF29_103g1673197</name>
</gene>
<protein>
    <submittedName>
        <fullName evidence="1">Uncharacterized protein</fullName>
    </submittedName>
</protein>
<evidence type="ECO:0000313" key="1">
    <source>
        <dbReference type="EMBL" id="KAK3207637.1"/>
    </source>
</evidence>
<accession>A0AAN6RHR8</accession>
<reference evidence="1 2" key="1">
    <citation type="submission" date="2021-02" db="EMBL/GenBank/DDBJ databases">
        <title>Genome assembly of Pseudopithomyces chartarum.</title>
        <authorList>
            <person name="Jauregui R."/>
            <person name="Singh J."/>
            <person name="Voisey C."/>
        </authorList>
    </citation>
    <scope>NUCLEOTIDE SEQUENCE [LARGE SCALE GENOMIC DNA]</scope>
    <source>
        <strain evidence="1 2">AGR01</strain>
    </source>
</reference>